<protein>
    <submittedName>
        <fullName evidence="1">Uncharacterized protein</fullName>
    </submittedName>
</protein>
<proteinExistence type="predicted"/>
<accession>C0GE78</accession>
<keyword evidence="2" id="KW-1185">Reference proteome</keyword>
<organism evidence="1 2">
    <name type="scientific">Dethiobacter alkaliphilus AHT 1</name>
    <dbReference type="NCBI Taxonomy" id="555088"/>
    <lineage>
        <taxon>Bacteria</taxon>
        <taxon>Bacillati</taxon>
        <taxon>Bacillota</taxon>
        <taxon>Dethiobacteria</taxon>
        <taxon>Dethiobacterales</taxon>
        <taxon>Dethiobacteraceae</taxon>
        <taxon>Dethiobacter</taxon>
    </lineage>
</organism>
<reference evidence="1 2" key="1">
    <citation type="submission" date="2009-02" db="EMBL/GenBank/DDBJ databases">
        <title>Sequencing of the draft genome and assembly of Dethiobacter alkaliphilus AHT 1.</title>
        <authorList>
            <consortium name="US DOE Joint Genome Institute (JGI-PGF)"/>
            <person name="Lucas S."/>
            <person name="Copeland A."/>
            <person name="Lapidus A."/>
            <person name="Glavina del Rio T."/>
            <person name="Dalin E."/>
            <person name="Tice H."/>
            <person name="Bruce D."/>
            <person name="Goodwin L."/>
            <person name="Pitluck S."/>
            <person name="Larimer F."/>
            <person name="Land M.L."/>
            <person name="Hauser L."/>
            <person name="Muyzer G."/>
        </authorList>
    </citation>
    <scope>NUCLEOTIDE SEQUENCE [LARGE SCALE GENOMIC DNA]</scope>
    <source>
        <strain evidence="1 2">AHT 1</strain>
    </source>
</reference>
<dbReference type="Proteomes" id="UP000006443">
    <property type="component" value="Unassembled WGS sequence"/>
</dbReference>
<comment type="caution">
    <text evidence="1">The sequence shown here is derived from an EMBL/GenBank/DDBJ whole genome shotgun (WGS) entry which is preliminary data.</text>
</comment>
<gene>
    <name evidence="1" type="ORF">DealDRAFT_0787</name>
</gene>
<dbReference type="STRING" id="555088.DealDRAFT_0787"/>
<dbReference type="RefSeq" id="WP_008515077.1">
    <property type="nucleotide sequence ID" value="NZ_ACJM01000003.1"/>
</dbReference>
<name>C0GE78_DETAL</name>
<dbReference type="EMBL" id="ACJM01000003">
    <property type="protein sequence ID" value="EEG78372.1"/>
    <property type="molecule type" value="Genomic_DNA"/>
</dbReference>
<dbReference type="AlphaFoldDB" id="C0GE78"/>
<sequence>MYSEIATRTGTNLLRVGTTLLLSTIVSTAMKDVSNDALSTLAKDIRRIKTDFNERRLQNEA</sequence>
<evidence type="ECO:0000313" key="1">
    <source>
        <dbReference type="EMBL" id="EEG78372.1"/>
    </source>
</evidence>
<evidence type="ECO:0000313" key="2">
    <source>
        <dbReference type="Proteomes" id="UP000006443"/>
    </source>
</evidence>